<feature type="domain" description="C2H2-type" evidence="6">
    <location>
        <begin position="161"/>
        <end position="188"/>
    </location>
</feature>
<accession>A0A165NZK9</accession>
<feature type="domain" description="C2H2-type" evidence="6">
    <location>
        <begin position="189"/>
        <end position="221"/>
    </location>
</feature>
<dbReference type="PROSITE" id="PS50157">
    <property type="entry name" value="ZINC_FINGER_C2H2_2"/>
    <property type="match status" value="2"/>
</dbReference>
<dbReference type="PANTHER" id="PTHR23235:SF120">
    <property type="entry name" value="KRUPPEL-LIKE FACTOR 15"/>
    <property type="match status" value="1"/>
</dbReference>
<feature type="compositionally biased region" description="Low complexity" evidence="5">
    <location>
        <begin position="236"/>
        <end position="246"/>
    </location>
</feature>
<evidence type="ECO:0000259" key="6">
    <source>
        <dbReference type="PROSITE" id="PS50157"/>
    </source>
</evidence>
<gene>
    <name evidence="7" type="ORF">EXIGLDRAFT_718536</name>
</gene>
<dbReference type="PROSITE" id="PS00028">
    <property type="entry name" value="ZINC_FINGER_C2H2_1"/>
    <property type="match status" value="1"/>
</dbReference>
<feature type="compositionally biased region" description="Pro residues" evidence="5">
    <location>
        <begin position="59"/>
        <end position="68"/>
    </location>
</feature>
<dbReference type="SUPFAM" id="SSF57667">
    <property type="entry name" value="beta-beta-alpha zinc fingers"/>
    <property type="match status" value="1"/>
</dbReference>
<feature type="compositionally biased region" description="Low complexity" evidence="5">
    <location>
        <begin position="69"/>
        <end position="101"/>
    </location>
</feature>
<keyword evidence="2 4" id="KW-0863">Zinc-finger</keyword>
<dbReference type="InterPro" id="IPR036236">
    <property type="entry name" value="Znf_C2H2_sf"/>
</dbReference>
<evidence type="ECO:0000313" key="7">
    <source>
        <dbReference type="EMBL" id="KZW01438.1"/>
    </source>
</evidence>
<feature type="compositionally biased region" description="Low complexity" evidence="5">
    <location>
        <begin position="217"/>
        <end position="227"/>
    </location>
</feature>
<keyword evidence="8" id="KW-1185">Reference proteome</keyword>
<dbReference type="GO" id="GO:0000978">
    <property type="term" value="F:RNA polymerase II cis-regulatory region sequence-specific DNA binding"/>
    <property type="evidence" value="ECO:0007669"/>
    <property type="project" value="TreeGrafter"/>
</dbReference>
<sequence length="246" mass="26332">MSNNNYPYGGPGYPSLPGLRELFDSRVQTPAPRAPGTPQPQAGSGSVFLQHAQGGYPQPQGPYPPHPQAYPHQTGVPAYAQHQQQQHQQHYYQGQGQYAQQAPPPPTRAPTQTLQPSSQSQFAVITPSGHTLAAADTYQDMISAARTARRTADGALVEDGRSCPYCGKVCDRPSTLRTHLNSHTGERPHTCYVPGCGRQFTVLSNMYRHAKTCTAASGGQPQPDQSGSGSGGSGGQNYSYQSAARR</sequence>
<dbReference type="STRING" id="1314781.A0A165NZK9"/>
<evidence type="ECO:0000256" key="2">
    <source>
        <dbReference type="ARBA" id="ARBA00022771"/>
    </source>
</evidence>
<dbReference type="InParanoid" id="A0A165NZK9"/>
<dbReference type="PANTHER" id="PTHR23235">
    <property type="entry name" value="KRUEPPEL-LIKE TRANSCRIPTION FACTOR"/>
    <property type="match status" value="1"/>
</dbReference>
<evidence type="ECO:0000313" key="8">
    <source>
        <dbReference type="Proteomes" id="UP000077266"/>
    </source>
</evidence>
<dbReference type="InterPro" id="IPR013087">
    <property type="entry name" value="Znf_C2H2_type"/>
</dbReference>
<evidence type="ECO:0000256" key="1">
    <source>
        <dbReference type="ARBA" id="ARBA00022723"/>
    </source>
</evidence>
<dbReference type="OrthoDB" id="6077919at2759"/>
<dbReference type="GO" id="GO:0000981">
    <property type="term" value="F:DNA-binding transcription factor activity, RNA polymerase II-specific"/>
    <property type="evidence" value="ECO:0007669"/>
    <property type="project" value="TreeGrafter"/>
</dbReference>
<evidence type="ECO:0000256" key="4">
    <source>
        <dbReference type="PROSITE-ProRule" id="PRU00042"/>
    </source>
</evidence>
<protein>
    <recommendedName>
        <fullName evidence="6">C2H2-type domain-containing protein</fullName>
    </recommendedName>
</protein>
<keyword evidence="3" id="KW-0862">Zinc</keyword>
<evidence type="ECO:0000256" key="5">
    <source>
        <dbReference type="SAM" id="MobiDB-lite"/>
    </source>
</evidence>
<proteinExistence type="predicted"/>
<dbReference type="EMBL" id="KV425894">
    <property type="protein sequence ID" value="KZW01438.1"/>
    <property type="molecule type" value="Genomic_DNA"/>
</dbReference>
<organism evidence="7 8">
    <name type="scientific">Exidia glandulosa HHB12029</name>
    <dbReference type="NCBI Taxonomy" id="1314781"/>
    <lineage>
        <taxon>Eukaryota</taxon>
        <taxon>Fungi</taxon>
        <taxon>Dikarya</taxon>
        <taxon>Basidiomycota</taxon>
        <taxon>Agaricomycotina</taxon>
        <taxon>Agaricomycetes</taxon>
        <taxon>Auriculariales</taxon>
        <taxon>Exidiaceae</taxon>
        <taxon>Exidia</taxon>
    </lineage>
</organism>
<reference evidence="7 8" key="1">
    <citation type="journal article" date="2016" name="Mol. Biol. Evol.">
        <title>Comparative Genomics of Early-Diverging Mushroom-Forming Fungi Provides Insights into the Origins of Lignocellulose Decay Capabilities.</title>
        <authorList>
            <person name="Nagy L.G."/>
            <person name="Riley R."/>
            <person name="Tritt A."/>
            <person name="Adam C."/>
            <person name="Daum C."/>
            <person name="Floudas D."/>
            <person name="Sun H."/>
            <person name="Yadav J.S."/>
            <person name="Pangilinan J."/>
            <person name="Larsson K.H."/>
            <person name="Matsuura K."/>
            <person name="Barry K."/>
            <person name="Labutti K."/>
            <person name="Kuo R."/>
            <person name="Ohm R.A."/>
            <person name="Bhattacharya S.S."/>
            <person name="Shirouzu T."/>
            <person name="Yoshinaga Y."/>
            <person name="Martin F.M."/>
            <person name="Grigoriev I.V."/>
            <person name="Hibbett D.S."/>
        </authorList>
    </citation>
    <scope>NUCLEOTIDE SEQUENCE [LARGE SCALE GENOMIC DNA]</scope>
    <source>
        <strain evidence="7 8">HHB12029</strain>
    </source>
</reference>
<dbReference type="SMART" id="SM00355">
    <property type="entry name" value="ZnF_C2H2"/>
    <property type="match status" value="2"/>
</dbReference>
<dbReference type="AlphaFoldDB" id="A0A165NZK9"/>
<dbReference type="Gene3D" id="3.30.160.60">
    <property type="entry name" value="Classic Zinc Finger"/>
    <property type="match status" value="2"/>
</dbReference>
<feature type="region of interest" description="Disordered" evidence="5">
    <location>
        <begin position="214"/>
        <end position="246"/>
    </location>
</feature>
<dbReference type="Proteomes" id="UP000077266">
    <property type="component" value="Unassembled WGS sequence"/>
</dbReference>
<keyword evidence="1" id="KW-0479">Metal-binding</keyword>
<feature type="region of interest" description="Disordered" evidence="5">
    <location>
        <begin position="1"/>
        <end position="114"/>
    </location>
</feature>
<dbReference type="GO" id="GO:0008270">
    <property type="term" value="F:zinc ion binding"/>
    <property type="evidence" value="ECO:0007669"/>
    <property type="project" value="UniProtKB-KW"/>
</dbReference>
<dbReference type="Pfam" id="PF00096">
    <property type="entry name" value="zf-C2H2"/>
    <property type="match status" value="1"/>
</dbReference>
<name>A0A165NZK9_EXIGL</name>
<evidence type="ECO:0000256" key="3">
    <source>
        <dbReference type="ARBA" id="ARBA00022833"/>
    </source>
</evidence>